<name>A0A059AB36_EUCGR</name>
<reference evidence="1" key="1">
    <citation type="submission" date="2013-07" db="EMBL/GenBank/DDBJ databases">
        <title>The genome of Eucalyptus grandis.</title>
        <authorList>
            <person name="Schmutz J."/>
            <person name="Hayes R."/>
            <person name="Myburg A."/>
            <person name="Tuskan G."/>
            <person name="Grattapaglia D."/>
            <person name="Rokhsar D.S."/>
        </authorList>
    </citation>
    <scope>NUCLEOTIDE SEQUENCE</scope>
    <source>
        <tissue evidence="1">Leaf extractions</tissue>
    </source>
</reference>
<accession>A0A059AB36</accession>
<protein>
    <submittedName>
        <fullName evidence="1">Uncharacterized protein</fullName>
    </submittedName>
</protein>
<gene>
    <name evidence="1" type="ORF">EUGRSUZ_J00568</name>
</gene>
<dbReference type="AlphaFoldDB" id="A0A059AB36"/>
<organism evidence="1">
    <name type="scientific">Eucalyptus grandis</name>
    <name type="common">Flooded gum</name>
    <dbReference type="NCBI Taxonomy" id="71139"/>
    <lineage>
        <taxon>Eukaryota</taxon>
        <taxon>Viridiplantae</taxon>
        <taxon>Streptophyta</taxon>
        <taxon>Embryophyta</taxon>
        <taxon>Tracheophyta</taxon>
        <taxon>Spermatophyta</taxon>
        <taxon>Magnoliopsida</taxon>
        <taxon>eudicotyledons</taxon>
        <taxon>Gunneridae</taxon>
        <taxon>Pentapetalae</taxon>
        <taxon>rosids</taxon>
        <taxon>malvids</taxon>
        <taxon>Myrtales</taxon>
        <taxon>Myrtaceae</taxon>
        <taxon>Myrtoideae</taxon>
        <taxon>Eucalypteae</taxon>
        <taxon>Eucalyptus</taxon>
    </lineage>
</organism>
<sequence length="70" mass="8172">MSSPAMLSSLRNNCNKNQQMNCRFSPPIPYRTIVREEQINHPRKALPQHSHGSTIERCAVRTWIIFCGRY</sequence>
<proteinExistence type="predicted"/>
<dbReference type="Gramene" id="KCW50919">
    <property type="protein sequence ID" value="KCW50919"/>
    <property type="gene ID" value="EUGRSUZ_J00568"/>
</dbReference>
<dbReference type="EMBL" id="KK198762">
    <property type="protein sequence ID" value="KCW50919.1"/>
    <property type="molecule type" value="Genomic_DNA"/>
</dbReference>
<evidence type="ECO:0000313" key="1">
    <source>
        <dbReference type="EMBL" id="KCW50919.1"/>
    </source>
</evidence>
<dbReference type="InParanoid" id="A0A059AB36"/>